<reference evidence="2 3" key="1">
    <citation type="journal article" date="2019" name="Int. J. Syst. Evol. Microbiol.">
        <title>The Global Catalogue of Microorganisms (GCM) 10K type strain sequencing project: providing services to taxonomists for standard genome sequencing and annotation.</title>
        <authorList>
            <consortium name="The Broad Institute Genomics Platform"/>
            <consortium name="The Broad Institute Genome Sequencing Center for Infectious Disease"/>
            <person name="Wu L."/>
            <person name="Ma J."/>
        </authorList>
    </citation>
    <scope>NUCLEOTIDE SEQUENCE [LARGE SCALE GENOMIC DNA]</scope>
    <source>
        <strain evidence="2 3">JCM 17504</strain>
    </source>
</reference>
<feature type="transmembrane region" description="Helical" evidence="1">
    <location>
        <begin position="49"/>
        <end position="69"/>
    </location>
</feature>
<evidence type="ECO:0000256" key="1">
    <source>
        <dbReference type="SAM" id="Phobius"/>
    </source>
</evidence>
<dbReference type="GeneID" id="68614642"/>
<comment type="caution">
    <text evidence="2">The sequence shown here is derived from an EMBL/GenBank/DDBJ whole genome shotgun (WGS) entry which is preliminary data.</text>
</comment>
<dbReference type="Proteomes" id="UP001501729">
    <property type="component" value="Unassembled WGS sequence"/>
</dbReference>
<feature type="transmembrane region" description="Helical" evidence="1">
    <location>
        <begin position="75"/>
        <end position="94"/>
    </location>
</feature>
<evidence type="ECO:0000313" key="3">
    <source>
        <dbReference type="Proteomes" id="UP001501729"/>
    </source>
</evidence>
<organism evidence="2 3">
    <name type="scientific">Haladaptatus pallidirubidus</name>
    <dbReference type="NCBI Taxonomy" id="1008152"/>
    <lineage>
        <taxon>Archaea</taxon>
        <taxon>Methanobacteriati</taxon>
        <taxon>Methanobacteriota</taxon>
        <taxon>Stenosarchaea group</taxon>
        <taxon>Halobacteria</taxon>
        <taxon>Halobacteriales</taxon>
        <taxon>Haladaptataceae</taxon>
        <taxon>Haladaptatus</taxon>
    </lineage>
</organism>
<keyword evidence="1" id="KW-1133">Transmembrane helix</keyword>
<dbReference type="AlphaFoldDB" id="A0AAV3UKH4"/>
<evidence type="ECO:0000313" key="2">
    <source>
        <dbReference type="EMBL" id="GAA5055387.1"/>
    </source>
</evidence>
<keyword evidence="3" id="KW-1185">Reference proteome</keyword>
<dbReference type="EMBL" id="BAABKX010000015">
    <property type="protein sequence ID" value="GAA5055387.1"/>
    <property type="molecule type" value="Genomic_DNA"/>
</dbReference>
<proteinExistence type="predicted"/>
<accession>A0AAV3UKH4</accession>
<sequence>MTARDTVPTEGGKFIVQSGHLRVRTTPRGIVRAQYLDNWKGQDKLQRGWFIFTNIFATITLGQIVNGWLGFSGGLLTVGFAFSALLIHVVLWLLKSANGRLREGLSIPLRTVREVEHKSNPRKLGVVHGEFEDVETTEIKFPTESDAEQAVELLRWKGIRIAEVRKEKTNLRTEIDRELERETA</sequence>
<gene>
    <name evidence="2" type="ORF">GCM10025751_34950</name>
</gene>
<dbReference type="RefSeq" id="WP_227774471.1">
    <property type="nucleotide sequence ID" value="NZ_BAABKX010000015.1"/>
</dbReference>
<protein>
    <submittedName>
        <fullName evidence="2">Uncharacterized protein</fullName>
    </submittedName>
</protein>
<name>A0AAV3UKH4_9EURY</name>
<keyword evidence="1" id="KW-0472">Membrane</keyword>
<keyword evidence="1" id="KW-0812">Transmembrane</keyword>